<evidence type="ECO:0000313" key="2">
    <source>
        <dbReference type="EMBL" id="KXH41706.1"/>
    </source>
</evidence>
<dbReference type="EMBL" id="JFBX01000327">
    <property type="protein sequence ID" value="KXH41706.1"/>
    <property type="molecule type" value="Genomic_DNA"/>
</dbReference>
<dbReference type="AlphaFoldDB" id="A0A135T0N9"/>
<sequence>MQAAADPHVDGKHQQLADIISEPRKGSHSHQPFRDERTEKRRVTSSWLRVPMVSTINNNGHPDGTDEQTTAMVRTKSVKKVNQTRDIALSLIAVQPTPSTEAAD</sequence>
<name>A0A135T0N9_9PEZI</name>
<evidence type="ECO:0000313" key="3">
    <source>
        <dbReference type="Proteomes" id="UP000070328"/>
    </source>
</evidence>
<accession>A0A135T0N9</accession>
<feature type="compositionally biased region" description="Basic and acidic residues" evidence="1">
    <location>
        <begin position="7"/>
        <end position="25"/>
    </location>
</feature>
<organism evidence="2 3">
    <name type="scientific">Colletotrichum simmondsii</name>
    <dbReference type="NCBI Taxonomy" id="703756"/>
    <lineage>
        <taxon>Eukaryota</taxon>
        <taxon>Fungi</taxon>
        <taxon>Dikarya</taxon>
        <taxon>Ascomycota</taxon>
        <taxon>Pezizomycotina</taxon>
        <taxon>Sordariomycetes</taxon>
        <taxon>Hypocreomycetidae</taxon>
        <taxon>Glomerellales</taxon>
        <taxon>Glomerellaceae</taxon>
        <taxon>Colletotrichum</taxon>
        <taxon>Colletotrichum acutatum species complex</taxon>
    </lineage>
</organism>
<protein>
    <submittedName>
        <fullName evidence="2">Uncharacterized protein</fullName>
    </submittedName>
</protein>
<feature type="region of interest" description="Disordered" evidence="1">
    <location>
        <begin position="1"/>
        <end position="44"/>
    </location>
</feature>
<dbReference type="Proteomes" id="UP000070328">
    <property type="component" value="Unassembled WGS sequence"/>
</dbReference>
<proteinExistence type="predicted"/>
<gene>
    <name evidence="2" type="ORF">CSIM01_06960</name>
</gene>
<comment type="caution">
    <text evidence="2">The sequence shown here is derived from an EMBL/GenBank/DDBJ whole genome shotgun (WGS) entry which is preliminary data.</text>
</comment>
<feature type="compositionally biased region" description="Basic and acidic residues" evidence="1">
    <location>
        <begin position="32"/>
        <end position="42"/>
    </location>
</feature>
<keyword evidence="3" id="KW-1185">Reference proteome</keyword>
<reference evidence="2 3" key="1">
    <citation type="submission" date="2014-02" db="EMBL/GenBank/DDBJ databases">
        <title>The genome sequence of Colletotrichum simmondsii CBS122122.</title>
        <authorList>
            <person name="Baroncelli R."/>
            <person name="Thon M.R."/>
        </authorList>
    </citation>
    <scope>NUCLEOTIDE SEQUENCE [LARGE SCALE GENOMIC DNA]</scope>
    <source>
        <strain evidence="2 3">CBS122122</strain>
    </source>
</reference>
<evidence type="ECO:0000256" key="1">
    <source>
        <dbReference type="SAM" id="MobiDB-lite"/>
    </source>
</evidence>